<feature type="coiled-coil region" evidence="1">
    <location>
        <begin position="161"/>
        <end position="188"/>
    </location>
</feature>
<name>A0A3D9IM93_9BACL</name>
<organism evidence="3 4">
    <name type="scientific">Cohnella phaseoli</name>
    <dbReference type="NCBI Taxonomy" id="456490"/>
    <lineage>
        <taxon>Bacteria</taxon>
        <taxon>Bacillati</taxon>
        <taxon>Bacillota</taxon>
        <taxon>Bacilli</taxon>
        <taxon>Bacillales</taxon>
        <taxon>Paenibacillaceae</taxon>
        <taxon>Cohnella</taxon>
    </lineage>
</organism>
<dbReference type="RefSeq" id="WP_116063817.1">
    <property type="nucleotide sequence ID" value="NZ_QRDZ01000027.1"/>
</dbReference>
<proteinExistence type="predicted"/>
<accession>A0A3D9IM93</accession>
<feature type="coiled-coil region" evidence="1">
    <location>
        <begin position="6"/>
        <end position="37"/>
    </location>
</feature>
<dbReference type="AlphaFoldDB" id="A0A3D9IM93"/>
<keyword evidence="1" id="KW-0175">Coiled coil</keyword>
<keyword evidence="2" id="KW-0472">Membrane</keyword>
<reference evidence="3 4" key="1">
    <citation type="submission" date="2018-07" db="EMBL/GenBank/DDBJ databases">
        <title>Genomic Encyclopedia of Type Strains, Phase III (KMG-III): the genomes of soil and plant-associated and newly described type strains.</title>
        <authorList>
            <person name="Whitman W."/>
        </authorList>
    </citation>
    <scope>NUCLEOTIDE SEQUENCE [LARGE SCALE GENOMIC DNA]</scope>
    <source>
        <strain evidence="3 4">CECT 7287</strain>
    </source>
</reference>
<evidence type="ECO:0000256" key="1">
    <source>
        <dbReference type="SAM" id="Coils"/>
    </source>
</evidence>
<keyword evidence="2" id="KW-1133">Transmembrane helix</keyword>
<keyword evidence="4" id="KW-1185">Reference proteome</keyword>
<evidence type="ECO:0000313" key="4">
    <source>
        <dbReference type="Proteomes" id="UP000256977"/>
    </source>
</evidence>
<dbReference type="EMBL" id="QRDZ01000027">
    <property type="protein sequence ID" value="RED62900.1"/>
    <property type="molecule type" value="Genomic_DNA"/>
</dbReference>
<keyword evidence="2" id="KW-0812">Transmembrane</keyword>
<feature type="transmembrane region" description="Helical" evidence="2">
    <location>
        <begin position="39"/>
        <end position="59"/>
    </location>
</feature>
<dbReference type="Proteomes" id="UP000256977">
    <property type="component" value="Unassembled WGS sequence"/>
</dbReference>
<gene>
    <name evidence="3" type="ORF">DFP98_1271</name>
</gene>
<protein>
    <submittedName>
        <fullName evidence="3">Uncharacterized protein</fullName>
    </submittedName>
</protein>
<comment type="caution">
    <text evidence="3">The sequence shown here is derived from an EMBL/GenBank/DDBJ whole genome shotgun (WGS) entry which is preliminary data.</text>
</comment>
<sequence length="223" mass="25966">MLDWERKQKIREEEEYRREVRRELREAEKRKKELTGKEIIVSILVIGALILAYKGYMFFQGKYDTQEYLDQADAACESFMVEKAYLRQPLGSNASYSATGLETKYLGDKSYNVEGVYSLSIPIYNERAESFVVGKFSCYVDVDGGEWTKDRVLSLIDDSSYERFYQEINELNDKIAENKEVIKRATRLGSNSDFPKKQIKNDQNKIERMQQIIGILDGLKKIT</sequence>
<evidence type="ECO:0000256" key="2">
    <source>
        <dbReference type="SAM" id="Phobius"/>
    </source>
</evidence>
<evidence type="ECO:0000313" key="3">
    <source>
        <dbReference type="EMBL" id="RED62900.1"/>
    </source>
</evidence>